<evidence type="ECO:0000313" key="3">
    <source>
        <dbReference type="Proteomes" id="UP000470302"/>
    </source>
</evidence>
<comment type="caution">
    <text evidence="2">The sequence shown here is derived from an EMBL/GenBank/DDBJ whole genome shotgun (WGS) entry which is preliminary data.</text>
</comment>
<dbReference type="GO" id="GO:0043022">
    <property type="term" value="F:ribosome binding"/>
    <property type="evidence" value="ECO:0007669"/>
    <property type="project" value="InterPro"/>
</dbReference>
<proteinExistence type="predicted"/>
<dbReference type="InterPro" id="IPR036725">
    <property type="entry name" value="ColE3_ribonuclease_sf"/>
</dbReference>
<dbReference type="Proteomes" id="UP000470302">
    <property type="component" value="Unassembled WGS sequence"/>
</dbReference>
<dbReference type="AlphaFoldDB" id="A0A845GDK4"/>
<reference evidence="2 3" key="1">
    <citation type="submission" date="2020-01" db="EMBL/GenBank/DDBJ databases">
        <title>Novel species isolated from a subtropical stream in China.</title>
        <authorList>
            <person name="Lu H."/>
        </authorList>
    </citation>
    <scope>NUCLEOTIDE SEQUENCE [LARGE SCALE GENOMIC DNA]</scope>
    <source>
        <strain evidence="2 3">FT82W</strain>
    </source>
</reference>
<dbReference type="SUPFAM" id="SSF63840">
    <property type="entry name" value="Ribonuclease domain of colicin E3"/>
    <property type="match status" value="1"/>
</dbReference>
<dbReference type="InterPro" id="IPR009105">
    <property type="entry name" value="Colicin_E3_ribonuclease"/>
</dbReference>
<organism evidence="2 3">
    <name type="scientific">Duganella vulcania</name>
    <dbReference type="NCBI Taxonomy" id="2692166"/>
    <lineage>
        <taxon>Bacteria</taxon>
        <taxon>Pseudomonadati</taxon>
        <taxon>Pseudomonadota</taxon>
        <taxon>Betaproteobacteria</taxon>
        <taxon>Burkholderiales</taxon>
        <taxon>Oxalobacteraceae</taxon>
        <taxon>Telluria group</taxon>
        <taxon>Duganella</taxon>
    </lineage>
</organism>
<accession>A0A845GDK4</accession>
<dbReference type="EMBL" id="WWCW01000217">
    <property type="protein sequence ID" value="MYM91532.1"/>
    <property type="molecule type" value="Genomic_DNA"/>
</dbReference>
<sequence>MGVQLIPIPKPSYLDQCVYLGARHGEKRWRSKDRTKLYTWDWMHGEIEVFNKRGRHLGSIDAVTGQLTKGAVAGRKIDV</sequence>
<feature type="domain" description="Colicin E3-like ribonuclease" evidence="1">
    <location>
        <begin position="26"/>
        <end position="77"/>
    </location>
</feature>
<evidence type="ECO:0000259" key="1">
    <source>
        <dbReference type="Pfam" id="PF09000"/>
    </source>
</evidence>
<dbReference type="Pfam" id="PF09000">
    <property type="entry name" value="Cytotoxic"/>
    <property type="match status" value="1"/>
</dbReference>
<dbReference type="GO" id="GO:0003723">
    <property type="term" value="F:RNA binding"/>
    <property type="evidence" value="ECO:0007669"/>
    <property type="project" value="InterPro"/>
</dbReference>
<evidence type="ECO:0000313" key="2">
    <source>
        <dbReference type="EMBL" id="MYM91532.1"/>
    </source>
</evidence>
<protein>
    <recommendedName>
        <fullName evidence="1">Colicin E3-like ribonuclease domain-containing protein</fullName>
    </recommendedName>
</protein>
<gene>
    <name evidence="2" type="ORF">GTP91_30690</name>
</gene>
<dbReference type="Gene3D" id="3.10.380.10">
    <property type="entry name" value="Colicin E3-like ribonuclease domain"/>
    <property type="match status" value="1"/>
</dbReference>
<name>A0A845GDK4_9BURK</name>
<dbReference type="GO" id="GO:0016788">
    <property type="term" value="F:hydrolase activity, acting on ester bonds"/>
    <property type="evidence" value="ECO:0007669"/>
    <property type="project" value="InterPro"/>
</dbReference>